<keyword evidence="2" id="KW-1185">Reference proteome</keyword>
<accession>A0ABS8D7X9</accession>
<gene>
    <name evidence="1" type="ORF">LIN78_12155</name>
</gene>
<dbReference type="Proteomes" id="UP001165395">
    <property type="component" value="Unassembled WGS sequence"/>
</dbReference>
<dbReference type="RefSeq" id="WP_227181109.1">
    <property type="nucleotide sequence ID" value="NZ_JAJBZT010000006.1"/>
</dbReference>
<name>A0ABS8D7X9_9NEIS</name>
<dbReference type="EMBL" id="JAJBZT010000006">
    <property type="protein sequence ID" value="MCB6184298.1"/>
    <property type="molecule type" value="Genomic_DNA"/>
</dbReference>
<comment type="caution">
    <text evidence="1">The sequence shown here is derived from an EMBL/GenBank/DDBJ whole genome shotgun (WGS) entry which is preliminary data.</text>
</comment>
<organism evidence="1 2">
    <name type="scientific">Leeia speluncae</name>
    <dbReference type="NCBI Taxonomy" id="2884804"/>
    <lineage>
        <taxon>Bacteria</taxon>
        <taxon>Pseudomonadati</taxon>
        <taxon>Pseudomonadota</taxon>
        <taxon>Betaproteobacteria</taxon>
        <taxon>Neisseriales</taxon>
        <taxon>Leeiaceae</taxon>
        <taxon>Leeia</taxon>
    </lineage>
</organism>
<evidence type="ECO:0000313" key="1">
    <source>
        <dbReference type="EMBL" id="MCB6184298.1"/>
    </source>
</evidence>
<proteinExistence type="predicted"/>
<reference evidence="1" key="1">
    <citation type="submission" date="2021-10" db="EMBL/GenBank/DDBJ databases">
        <title>The complete genome sequence of Leeia sp. TBRC 13508.</title>
        <authorList>
            <person name="Charoenyingcharoen P."/>
            <person name="Yukphan P."/>
        </authorList>
    </citation>
    <scope>NUCLEOTIDE SEQUENCE</scope>
    <source>
        <strain evidence="1">TBRC 13508</strain>
    </source>
</reference>
<protein>
    <submittedName>
        <fullName evidence="1">Uncharacterized protein</fullName>
    </submittedName>
</protein>
<sequence>MISLKFDGIGVPLDTLHDIQQNYANVDGGMKSVRTLNGRLSVTSLWKKLKTTISGNGWRPSDSGMYRGRQVVLSCIQPRAIDSLARTFEIPLARRMDEGIKAFAQVNGEYLPIGFSQSGQSVLVDENIAATSYRVMYWPELLVCVMDVSEAFNHASGDYSWQLTLEEV</sequence>
<evidence type="ECO:0000313" key="2">
    <source>
        <dbReference type="Proteomes" id="UP001165395"/>
    </source>
</evidence>